<reference evidence="10 11" key="1">
    <citation type="journal article" date="2019" name="Plant Biotechnol. J.">
        <title>The red bayberry genome and genetic basis of sex determination.</title>
        <authorList>
            <person name="Jia H.M."/>
            <person name="Jia H.J."/>
            <person name="Cai Q.L."/>
            <person name="Wang Y."/>
            <person name="Zhao H.B."/>
            <person name="Yang W.F."/>
            <person name="Wang G.Y."/>
            <person name="Li Y.H."/>
            <person name="Zhan D.L."/>
            <person name="Shen Y.T."/>
            <person name="Niu Q.F."/>
            <person name="Chang L."/>
            <person name="Qiu J."/>
            <person name="Zhao L."/>
            <person name="Xie H.B."/>
            <person name="Fu W.Y."/>
            <person name="Jin J."/>
            <person name="Li X.W."/>
            <person name="Jiao Y."/>
            <person name="Zhou C.C."/>
            <person name="Tu T."/>
            <person name="Chai C.Y."/>
            <person name="Gao J.L."/>
            <person name="Fan L.J."/>
            <person name="van de Weg E."/>
            <person name="Wang J.Y."/>
            <person name="Gao Z.S."/>
        </authorList>
    </citation>
    <scope>NUCLEOTIDE SEQUENCE [LARGE SCALE GENOMIC DNA]</scope>
    <source>
        <tissue evidence="10">Leaves</tissue>
    </source>
</reference>
<organism evidence="10 11">
    <name type="scientific">Morella rubra</name>
    <name type="common">Chinese bayberry</name>
    <dbReference type="NCBI Taxonomy" id="262757"/>
    <lineage>
        <taxon>Eukaryota</taxon>
        <taxon>Viridiplantae</taxon>
        <taxon>Streptophyta</taxon>
        <taxon>Embryophyta</taxon>
        <taxon>Tracheophyta</taxon>
        <taxon>Spermatophyta</taxon>
        <taxon>Magnoliopsida</taxon>
        <taxon>eudicotyledons</taxon>
        <taxon>Gunneridae</taxon>
        <taxon>Pentapetalae</taxon>
        <taxon>rosids</taxon>
        <taxon>fabids</taxon>
        <taxon>Fagales</taxon>
        <taxon>Myricaceae</taxon>
        <taxon>Morella</taxon>
    </lineage>
</organism>
<dbReference type="AlphaFoldDB" id="A0A6A1VIX1"/>
<dbReference type="InterPro" id="IPR032799">
    <property type="entry name" value="TAXi_C"/>
</dbReference>
<protein>
    <submittedName>
        <fullName evidence="10">Aspartic proteinase nepenthesin-1</fullName>
    </submittedName>
</protein>
<feature type="active site" evidence="6">
    <location>
        <position position="365"/>
    </location>
</feature>
<feature type="chain" id="PRO_5025501683" evidence="8">
    <location>
        <begin position="21"/>
        <end position="487"/>
    </location>
</feature>
<proteinExistence type="inferred from homology"/>
<dbReference type="InterPro" id="IPR034161">
    <property type="entry name" value="Pepsin-like_plant"/>
</dbReference>
<dbReference type="FunFam" id="2.40.70.10:FF:000033">
    <property type="entry name" value="Aspartyl protease family protein"/>
    <property type="match status" value="1"/>
</dbReference>
<comment type="similarity">
    <text evidence="1 7">Belongs to the peptidase A1 family.</text>
</comment>
<dbReference type="SUPFAM" id="SSF50630">
    <property type="entry name" value="Acid proteases"/>
    <property type="match status" value="1"/>
</dbReference>
<evidence type="ECO:0000256" key="8">
    <source>
        <dbReference type="SAM" id="SignalP"/>
    </source>
</evidence>
<keyword evidence="2 7" id="KW-0645">Protease</keyword>
<keyword evidence="8" id="KW-0732">Signal</keyword>
<evidence type="ECO:0000256" key="5">
    <source>
        <dbReference type="ARBA" id="ARBA00023180"/>
    </source>
</evidence>
<evidence type="ECO:0000313" key="10">
    <source>
        <dbReference type="EMBL" id="KAB1212862.1"/>
    </source>
</evidence>
<feature type="signal peptide" evidence="8">
    <location>
        <begin position="1"/>
        <end position="20"/>
    </location>
</feature>
<dbReference type="InterPro" id="IPR021109">
    <property type="entry name" value="Peptidase_aspartic_dom_sf"/>
</dbReference>
<dbReference type="InterPro" id="IPR032861">
    <property type="entry name" value="TAXi_N"/>
</dbReference>
<dbReference type="Gene3D" id="2.40.70.10">
    <property type="entry name" value="Acid Proteases"/>
    <property type="match status" value="2"/>
</dbReference>
<dbReference type="PROSITE" id="PS00141">
    <property type="entry name" value="ASP_PROTEASE"/>
    <property type="match status" value="1"/>
</dbReference>
<dbReference type="OrthoDB" id="2747330at2759"/>
<evidence type="ECO:0000313" key="11">
    <source>
        <dbReference type="Proteomes" id="UP000516437"/>
    </source>
</evidence>
<keyword evidence="11" id="KW-1185">Reference proteome</keyword>
<dbReference type="CDD" id="cd05476">
    <property type="entry name" value="pepsin_A_like_plant"/>
    <property type="match status" value="1"/>
</dbReference>
<evidence type="ECO:0000259" key="9">
    <source>
        <dbReference type="PROSITE" id="PS51767"/>
    </source>
</evidence>
<dbReference type="Proteomes" id="UP000516437">
    <property type="component" value="Chromosome 5"/>
</dbReference>
<gene>
    <name evidence="10" type="ORF">CJ030_MR5G010162</name>
</gene>
<accession>A0A6A1VIX1</accession>
<sequence length="487" mass="54004">MMKWRPTSLLFVLLLSVSIGGVFHGLALALAPAVPEEEPNTMRLELIHRHSPQLLGEVHGAARPNKTRLERIKELVHRDIIRYRIISHKRGHLGLSTGRKDLETSMEMPMRSGADSGTGEYFVEVKVGRPAQKFMLIVDTGSELTWVNCRYRCGKNCHPPKGGRLSNQRRVYQADLSSSFRTIPCSTQMCKTDLMNLFSLTQCPTPSTPCAYDFSYMDGSSALGFFADDTITVGLTNGRKMRLKNVLIGCTQSALGNGFMGADGVLGLGNSNYTFAQRIAKKFGGKFSYCLVDHLSPKNISNYLVFGSNRDEYTLSRKMQRTRLLLGVMPTFYAVEVLGISIGGVMLRIPSEVWDANFGGGTILDSGTSLTFLADPAYKAVMSTLEISVSKYKRLFDDINPFQYCFDSTGFEESLVPRLAFHFAGRAQFTPPVKSYIIDFAPQQKCLGFISAGSPGNNIIGNIMQQNHFWEFDIGHSLLHFAPSTCT</sequence>
<evidence type="ECO:0000256" key="6">
    <source>
        <dbReference type="PIRSR" id="PIRSR601461-1"/>
    </source>
</evidence>
<keyword evidence="4 7" id="KW-0378">Hydrolase</keyword>
<dbReference type="InterPro" id="IPR033121">
    <property type="entry name" value="PEPTIDASE_A1"/>
</dbReference>
<dbReference type="InterPro" id="IPR051708">
    <property type="entry name" value="Plant_Aspart_Prot_A1"/>
</dbReference>
<dbReference type="PANTHER" id="PTHR47967:SF69">
    <property type="entry name" value="ASPARTIC PROTEINASE NANA, CHLOROPLAST"/>
    <property type="match status" value="1"/>
</dbReference>
<dbReference type="PRINTS" id="PR00792">
    <property type="entry name" value="PEPSIN"/>
</dbReference>
<dbReference type="Pfam" id="PF14543">
    <property type="entry name" value="TAXi_N"/>
    <property type="match status" value="1"/>
</dbReference>
<dbReference type="EMBL" id="RXIC02000023">
    <property type="protein sequence ID" value="KAB1212862.1"/>
    <property type="molecule type" value="Genomic_DNA"/>
</dbReference>
<evidence type="ECO:0000256" key="3">
    <source>
        <dbReference type="ARBA" id="ARBA00022750"/>
    </source>
</evidence>
<dbReference type="PANTHER" id="PTHR47967">
    <property type="entry name" value="OS07G0603500 PROTEIN-RELATED"/>
    <property type="match status" value="1"/>
</dbReference>
<feature type="domain" description="Peptidase A1" evidence="9">
    <location>
        <begin position="121"/>
        <end position="482"/>
    </location>
</feature>
<name>A0A6A1VIX1_9ROSI</name>
<dbReference type="GO" id="GO:0006508">
    <property type="term" value="P:proteolysis"/>
    <property type="evidence" value="ECO:0007669"/>
    <property type="project" value="UniProtKB-KW"/>
</dbReference>
<comment type="caution">
    <text evidence="10">The sequence shown here is derived from an EMBL/GenBank/DDBJ whole genome shotgun (WGS) entry which is preliminary data.</text>
</comment>
<dbReference type="Pfam" id="PF14541">
    <property type="entry name" value="TAXi_C"/>
    <property type="match status" value="1"/>
</dbReference>
<evidence type="ECO:0000256" key="1">
    <source>
        <dbReference type="ARBA" id="ARBA00007447"/>
    </source>
</evidence>
<dbReference type="PROSITE" id="PS51767">
    <property type="entry name" value="PEPTIDASE_A1"/>
    <property type="match status" value="1"/>
</dbReference>
<keyword evidence="5" id="KW-0325">Glycoprotein</keyword>
<dbReference type="InterPro" id="IPR001969">
    <property type="entry name" value="Aspartic_peptidase_AS"/>
</dbReference>
<feature type="active site" evidence="6">
    <location>
        <position position="139"/>
    </location>
</feature>
<dbReference type="InterPro" id="IPR001461">
    <property type="entry name" value="Aspartic_peptidase_A1"/>
</dbReference>
<dbReference type="GO" id="GO:0004190">
    <property type="term" value="F:aspartic-type endopeptidase activity"/>
    <property type="evidence" value="ECO:0007669"/>
    <property type="project" value="UniProtKB-KW"/>
</dbReference>
<evidence type="ECO:0000256" key="4">
    <source>
        <dbReference type="ARBA" id="ARBA00022801"/>
    </source>
</evidence>
<evidence type="ECO:0000256" key="7">
    <source>
        <dbReference type="RuleBase" id="RU000454"/>
    </source>
</evidence>
<keyword evidence="3 7" id="KW-0064">Aspartyl protease</keyword>
<evidence type="ECO:0000256" key="2">
    <source>
        <dbReference type="ARBA" id="ARBA00022670"/>
    </source>
</evidence>